<evidence type="ECO:0000313" key="1">
    <source>
        <dbReference type="EMBL" id="OIW29123.1"/>
    </source>
</evidence>
<dbReference type="EMBL" id="KV875098">
    <property type="protein sequence ID" value="OIW29123.1"/>
    <property type="molecule type" value="Genomic_DNA"/>
</dbReference>
<name>A0A1J7IPK4_9PEZI</name>
<dbReference type="InParanoid" id="A0A1J7IPK4"/>
<accession>A0A1J7IPK4</accession>
<dbReference type="AlphaFoldDB" id="A0A1J7IPK4"/>
<reference evidence="1 2" key="1">
    <citation type="submission" date="2016-10" db="EMBL/GenBank/DDBJ databases">
        <title>Draft genome sequence of Coniochaeta ligniaria NRRL30616, a lignocellulolytic fungus for bioabatement of inhibitors in plant biomass hydrolysates.</title>
        <authorList>
            <consortium name="DOE Joint Genome Institute"/>
            <person name="Jimenez D.J."/>
            <person name="Hector R.E."/>
            <person name="Riley R."/>
            <person name="Sun H."/>
            <person name="Grigoriev I.V."/>
            <person name="Van Elsas J.D."/>
            <person name="Nichols N.N."/>
        </authorList>
    </citation>
    <scope>NUCLEOTIDE SEQUENCE [LARGE SCALE GENOMIC DNA]</scope>
    <source>
        <strain evidence="1 2">NRRL 30616</strain>
    </source>
</reference>
<proteinExistence type="predicted"/>
<organism evidence="1 2">
    <name type="scientific">Coniochaeta ligniaria NRRL 30616</name>
    <dbReference type="NCBI Taxonomy" id="1408157"/>
    <lineage>
        <taxon>Eukaryota</taxon>
        <taxon>Fungi</taxon>
        <taxon>Dikarya</taxon>
        <taxon>Ascomycota</taxon>
        <taxon>Pezizomycotina</taxon>
        <taxon>Sordariomycetes</taxon>
        <taxon>Sordariomycetidae</taxon>
        <taxon>Coniochaetales</taxon>
        <taxon>Coniochaetaceae</taxon>
        <taxon>Coniochaeta</taxon>
    </lineage>
</organism>
<gene>
    <name evidence="1" type="ORF">CONLIGDRAFT_682040</name>
</gene>
<dbReference type="Proteomes" id="UP000182658">
    <property type="component" value="Unassembled WGS sequence"/>
</dbReference>
<keyword evidence="2" id="KW-1185">Reference proteome</keyword>
<protein>
    <submittedName>
        <fullName evidence="1">Uncharacterized protein</fullName>
    </submittedName>
</protein>
<evidence type="ECO:0000313" key="2">
    <source>
        <dbReference type="Proteomes" id="UP000182658"/>
    </source>
</evidence>
<sequence length="83" mass="9395">MEYGLYRILFFNQFVDPIALKNMLKNIQWKFYLVFVVVLEISKLFDGDGADVVEAANAEVSGKMKLDQTGDTTMIEDVANIKA</sequence>